<dbReference type="EMBL" id="KZ993005">
    <property type="protein sequence ID" value="RKP05891.1"/>
    <property type="molecule type" value="Genomic_DNA"/>
</dbReference>
<proteinExistence type="predicted"/>
<evidence type="ECO:0000256" key="1">
    <source>
        <dbReference type="SAM" id="MobiDB-lite"/>
    </source>
</evidence>
<feature type="region of interest" description="Disordered" evidence="1">
    <location>
        <begin position="322"/>
        <end position="343"/>
    </location>
</feature>
<feature type="compositionally biased region" description="Basic residues" evidence="1">
    <location>
        <begin position="322"/>
        <end position="338"/>
    </location>
</feature>
<keyword evidence="3" id="KW-1185">Reference proteome</keyword>
<dbReference type="AlphaFoldDB" id="A0A4P9XKE9"/>
<name>A0A4P9XKE9_9FUNG</name>
<reference evidence="3" key="1">
    <citation type="journal article" date="2018" name="Nat. Microbiol.">
        <title>Leveraging single-cell genomics to expand the fungal tree of life.</title>
        <authorList>
            <person name="Ahrendt S.R."/>
            <person name="Quandt C.A."/>
            <person name="Ciobanu D."/>
            <person name="Clum A."/>
            <person name="Salamov A."/>
            <person name="Andreopoulos B."/>
            <person name="Cheng J.F."/>
            <person name="Woyke T."/>
            <person name="Pelin A."/>
            <person name="Henrissat B."/>
            <person name="Reynolds N.K."/>
            <person name="Benny G.L."/>
            <person name="Smith M.E."/>
            <person name="James T.Y."/>
            <person name="Grigoriev I.V."/>
        </authorList>
    </citation>
    <scope>NUCLEOTIDE SEQUENCE [LARGE SCALE GENOMIC DNA]</scope>
    <source>
        <strain evidence="3">RSA 1356</strain>
    </source>
</reference>
<gene>
    <name evidence="2" type="ORF">THASP1DRAFT_32276</name>
</gene>
<evidence type="ECO:0000313" key="2">
    <source>
        <dbReference type="EMBL" id="RKP05891.1"/>
    </source>
</evidence>
<accession>A0A4P9XKE9</accession>
<organism evidence="2 3">
    <name type="scientific">Thamnocephalis sphaerospora</name>
    <dbReference type="NCBI Taxonomy" id="78915"/>
    <lineage>
        <taxon>Eukaryota</taxon>
        <taxon>Fungi</taxon>
        <taxon>Fungi incertae sedis</taxon>
        <taxon>Zoopagomycota</taxon>
        <taxon>Zoopagomycotina</taxon>
        <taxon>Zoopagomycetes</taxon>
        <taxon>Zoopagales</taxon>
        <taxon>Sigmoideomycetaceae</taxon>
        <taxon>Thamnocephalis</taxon>
    </lineage>
</organism>
<sequence>MTTIPRQHAPSRKLRRERPPALALVQPLYAQNSHSIIYPTAEASSGHAAIATSPLATDAHTPRYTVRSRSAAGRAFSARRAVHAVRKAGKGVAAAIQSALSLHKDCASVVPAPVNQPTITIGKAPIEKTPEMLLWKSQSFCSVVPPIYSPSSTLSMTSTEESLYSSYSFSSTIESEEAVLTPISAASDSSIASSLFVFPMPHTHLASQACVSSYQSDQSVPVILTPTVVPSIQYSDADEERLIILQAKVARHRRVGSAPLSPLPPTDSRQNSIAHSNRLSNGRCLSIFIFGSDISPGYDGEHAATGDAVSDRLEALALQRSMTRRALSKSSSPRRHQRSQSLPSIVPLRNPTYFFHMTCAETPGTPSACRSIARLSLARRQPHKSLSPVARRAETTPTLHLHATKNSKMGNFACLPLPPTPATALPLSLYSPLLSPVSASSTWTHHHAYNDVTLEGPGDSFEMEMFKMQHFRAGSLTPAAKELAARRRRPSQMR</sequence>
<evidence type="ECO:0000313" key="3">
    <source>
        <dbReference type="Proteomes" id="UP000271241"/>
    </source>
</evidence>
<protein>
    <submittedName>
        <fullName evidence="2">Uncharacterized protein</fullName>
    </submittedName>
</protein>
<dbReference type="Proteomes" id="UP000271241">
    <property type="component" value="Unassembled WGS sequence"/>
</dbReference>